<evidence type="ECO:0000256" key="2">
    <source>
        <dbReference type="ARBA" id="ARBA00022576"/>
    </source>
</evidence>
<gene>
    <name evidence="4" type="ORF">BN134_4087</name>
</gene>
<organism evidence="4 5">
    <name type="scientific">Cronobacter dublinensis 1210</name>
    <dbReference type="NCBI Taxonomy" id="1208656"/>
    <lineage>
        <taxon>Bacteria</taxon>
        <taxon>Pseudomonadati</taxon>
        <taxon>Pseudomonadota</taxon>
        <taxon>Gammaproteobacteria</taxon>
        <taxon>Enterobacterales</taxon>
        <taxon>Enterobacteriaceae</taxon>
        <taxon>Cronobacter</taxon>
    </lineage>
</organism>
<dbReference type="EMBL" id="CAKZ01000195">
    <property type="protein sequence ID" value="CCJ83313.1"/>
    <property type="molecule type" value="Genomic_DNA"/>
</dbReference>
<dbReference type="InterPro" id="IPR004637">
    <property type="entry name" value="Dat"/>
</dbReference>
<comment type="cofactor">
    <cofactor evidence="1">
        <name>pyridoxal 5'-phosphate</name>
        <dbReference type="ChEBI" id="CHEBI:597326"/>
    </cofactor>
</comment>
<evidence type="ECO:0000256" key="3">
    <source>
        <dbReference type="ARBA" id="ARBA00022679"/>
    </source>
</evidence>
<keyword evidence="5" id="KW-1185">Reference proteome</keyword>
<sequence>MTRKITPGSTFLSCAGAVNYGHNPDALKQALLEYVANDGIQAALDLHSEAKMAFILDFHRLILAPRALDYRMQFTSPTGTSVWSRLSSLPAKRASAPPSWRLPMAFTACRQRRWG</sequence>
<evidence type="ECO:0000313" key="4">
    <source>
        <dbReference type="EMBL" id="CCJ83313.1"/>
    </source>
</evidence>
<dbReference type="Proteomes" id="UP000009342">
    <property type="component" value="Unassembled WGS sequence"/>
</dbReference>
<evidence type="ECO:0000256" key="1">
    <source>
        <dbReference type="ARBA" id="ARBA00001933"/>
    </source>
</evidence>
<name>A0ABP1WGF6_9ENTR</name>
<protein>
    <submittedName>
        <fullName evidence="4">Diaminobutyrate-pyruvate aminotransferase</fullName>
        <ecNumber evidence="4">2.6.1.46</ecNumber>
    </submittedName>
</protein>
<keyword evidence="3 4" id="KW-0808">Transferase</keyword>
<comment type="caution">
    <text evidence="4">The sequence shown here is derived from an EMBL/GenBank/DDBJ whole genome shotgun (WGS) entry which is preliminary data.</text>
</comment>
<evidence type="ECO:0000313" key="5">
    <source>
        <dbReference type="Proteomes" id="UP000009342"/>
    </source>
</evidence>
<reference evidence="5" key="1">
    <citation type="journal article" date="2012" name="PLoS ONE">
        <title>Comparative analysis of genome sequences covering the seven cronobacter species.</title>
        <authorList>
            <person name="Joseph S."/>
            <person name="Desai P."/>
            <person name="Ji Y."/>
            <person name="Cummings C.A."/>
            <person name="Shih R."/>
            <person name="Degoricija L."/>
            <person name="Rico A."/>
            <person name="Brzoska P."/>
            <person name="Hamby S.E."/>
            <person name="Masood N."/>
            <person name="Hariri S."/>
            <person name="Sonbol H."/>
            <person name="Chuzhanova N."/>
            <person name="McClelland M."/>
            <person name="Furtado M.R."/>
            <person name="Forsythe S.J."/>
        </authorList>
    </citation>
    <scope>NUCLEOTIDE SEQUENCE [LARGE SCALE GENOMIC DNA]</scope>
    <source>
        <strain evidence="5">1210</strain>
    </source>
</reference>
<dbReference type="PANTHER" id="PTHR43552:SF2">
    <property type="entry name" value="DIAMINOBUTYRATE--2-OXOGLUTARATE TRANSAMINASE"/>
    <property type="match status" value="1"/>
</dbReference>
<proteinExistence type="predicted"/>
<keyword evidence="2 4" id="KW-0032">Aminotransferase</keyword>
<accession>A0ABP1WGF6</accession>
<dbReference type="EC" id="2.6.1.46" evidence="4"/>
<dbReference type="GO" id="GO:0047307">
    <property type="term" value="F:diaminobutyrate-pyruvate transaminase activity"/>
    <property type="evidence" value="ECO:0007669"/>
    <property type="project" value="UniProtKB-EC"/>
</dbReference>
<dbReference type="PANTHER" id="PTHR43552">
    <property type="entry name" value="DIAMINOBUTYRATE--2-OXOGLUTARATE AMINOTRANSFERASE"/>
    <property type="match status" value="1"/>
</dbReference>